<dbReference type="NCBIfam" id="NF041501">
    <property type="entry name" value="cola_mem"/>
    <property type="match status" value="1"/>
</dbReference>
<sequence>MDETPARRRTALRVAVGWGIGAIALTLAPIGVGGSAASAADGPSVSGPTGAVRPGDVVTIRGSGLTGCPSNTVDVYLASVNGGSSGEYDDLLAAGLPVDPAHGNSIAFRHAVPAPIYSSNGATGQIVQAVNRIVVRCPGQEKNLAQTPIEINEFRREGTASPPADLRTRRILVEPATGLPGTEVTLWTNLRCGQANASDDAEVTWDGHFLAKLSIANPAGESYRFIVPEGPTRGPRPITVSCFAQGPGMPDNGVTLRTEFQVPEPKLTVTPAQATAGRPLRVEGSGFVGCGRPIDGGAGVLTVRHGTNEFGRVPVAADGRFAGEVVVPSGLADGAGALTVACAGGAGYDGDVSVQLAVVAATKDAEPVGDRSEAAVNLPSPADLFDEPRPVVVAGATALAALPVLGFSAELFNRTWAENRLRIRRRLRPGAARPRSQPRVPELQVLAFIVLSAATCVAVEPGTGWNAGTGALALALVAAVPLGVLVYEGPAEAYRRRISRVRALPHLVPGALVVAVLLAAASRLLGLAPGYVYGLFLAFTSAGLRRMSPADEGRAIALGSWSLAGLAVVSWVWRIPVTHVLNDSDGAPFGWVLAEDLLTQCFVASVVGLVFGLLPMRFMDGHALWRWNRWAWAAIYVAALFLFTLTLLDPTGVAGGTTRTMWLRSMYLFAGAAVLSVLFWATFRLRPARPPVTP</sequence>
<gene>
    <name evidence="2" type="ORF">EHYA_05977</name>
</gene>
<keyword evidence="1" id="KW-1133">Transmembrane helix</keyword>
<feature type="transmembrane region" description="Helical" evidence="1">
    <location>
        <begin position="555"/>
        <end position="577"/>
    </location>
</feature>
<feature type="transmembrane region" description="Helical" evidence="1">
    <location>
        <begin position="391"/>
        <end position="412"/>
    </location>
</feature>
<dbReference type="InterPro" id="IPR048104">
    <property type="entry name" value="Cola_memb_dom"/>
</dbReference>
<reference evidence="2 3" key="1">
    <citation type="submission" date="2018-12" db="EMBL/GenBank/DDBJ databases">
        <title>Draft genome sequence of Embleya hyalina NBRC 13850T.</title>
        <authorList>
            <person name="Komaki H."/>
            <person name="Hosoyama A."/>
            <person name="Kimura A."/>
            <person name="Ichikawa N."/>
            <person name="Tamura T."/>
        </authorList>
    </citation>
    <scope>NUCLEOTIDE SEQUENCE [LARGE SCALE GENOMIC DNA]</scope>
    <source>
        <strain evidence="2 3">NBRC 13850</strain>
    </source>
</reference>
<dbReference type="EMBL" id="BIFH01000027">
    <property type="protein sequence ID" value="GCD98273.1"/>
    <property type="molecule type" value="Genomic_DNA"/>
</dbReference>
<keyword evidence="1" id="KW-0812">Transmembrane</keyword>
<name>A0A401YUH5_9ACTN</name>
<feature type="transmembrane region" description="Helical" evidence="1">
    <location>
        <begin position="597"/>
        <end position="618"/>
    </location>
</feature>
<dbReference type="AlphaFoldDB" id="A0A401YUH5"/>
<organism evidence="2 3">
    <name type="scientific">Embleya hyalina</name>
    <dbReference type="NCBI Taxonomy" id="516124"/>
    <lineage>
        <taxon>Bacteria</taxon>
        <taxon>Bacillati</taxon>
        <taxon>Actinomycetota</taxon>
        <taxon>Actinomycetes</taxon>
        <taxon>Kitasatosporales</taxon>
        <taxon>Streptomycetaceae</taxon>
        <taxon>Embleya</taxon>
    </lineage>
</organism>
<proteinExistence type="predicted"/>
<feature type="transmembrane region" description="Helical" evidence="1">
    <location>
        <begin position="443"/>
        <end position="461"/>
    </location>
</feature>
<feature type="transmembrane region" description="Helical" evidence="1">
    <location>
        <begin position="507"/>
        <end position="525"/>
    </location>
</feature>
<accession>A0A401YUH5</accession>
<keyword evidence="3" id="KW-1185">Reference proteome</keyword>
<dbReference type="RefSeq" id="WP_126640193.1">
    <property type="nucleotide sequence ID" value="NZ_BIFH01000027.1"/>
</dbReference>
<keyword evidence="1" id="KW-0472">Membrane</keyword>
<evidence type="ECO:0000313" key="3">
    <source>
        <dbReference type="Proteomes" id="UP000286931"/>
    </source>
</evidence>
<protein>
    <submittedName>
        <fullName evidence="2">Uncharacterized protein</fullName>
    </submittedName>
</protein>
<feature type="transmembrane region" description="Helical" evidence="1">
    <location>
        <begin position="531"/>
        <end position="548"/>
    </location>
</feature>
<comment type="caution">
    <text evidence="2">The sequence shown here is derived from an EMBL/GenBank/DDBJ whole genome shotgun (WGS) entry which is preliminary data.</text>
</comment>
<feature type="transmembrane region" description="Helical" evidence="1">
    <location>
        <begin position="630"/>
        <end position="648"/>
    </location>
</feature>
<feature type="transmembrane region" description="Helical" evidence="1">
    <location>
        <begin position="467"/>
        <end position="487"/>
    </location>
</feature>
<feature type="transmembrane region" description="Helical" evidence="1">
    <location>
        <begin position="660"/>
        <end position="681"/>
    </location>
</feature>
<dbReference type="Proteomes" id="UP000286931">
    <property type="component" value="Unassembled WGS sequence"/>
</dbReference>
<dbReference type="OrthoDB" id="4349919at2"/>
<evidence type="ECO:0000256" key="1">
    <source>
        <dbReference type="SAM" id="Phobius"/>
    </source>
</evidence>
<evidence type="ECO:0000313" key="2">
    <source>
        <dbReference type="EMBL" id="GCD98273.1"/>
    </source>
</evidence>